<dbReference type="FunFam" id="1.10.45.10:FF:000001">
    <property type="entry name" value="D-lactate dehydrogenase mitochondrial"/>
    <property type="match status" value="1"/>
</dbReference>
<comment type="cofactor">
    <cofactor evidence="1">
        <name>FAD</name>
        <dbReference type="ChEBI" id="CHEBI:57692"/>
    </cofactor>
</comment>
<evidence type="ECO:0000256" key="3">
    <source>
        <dbReference type="ARBA" id="ARBA00022630"/>
    </source>
</evidence>
<evidence type="ECO:0000313" key="9">
    <source>
        <dbReference type="EMBL" id="MBB6480445.1"/>
    </source>
</evidence>
<reference evidence="9 10" key="1">
    <citation type="submission" date="2020-08" db="EMBL/GenBank/DDBJ databases">
        <title>Genomic Encyclopedia of Type Strains, Phase IV (KMG-IV): sequencing the most valuable type-strain genomes for metagenomic binning, comparative biology and taxonomic classification.</title>
        <authorList>
            <person name="Goeker M."/>
        </authorList>
    </citation>
    <scope>NUCLEOTIDE SEQUENCE [LARGE SCALE GENOMIC DNA]</scope>
    <source>
        <strain evidence="9 10">DSM 2461</strain>
    </source>
</reference>
<dbReference type="GO" id="GO:0071949">
    <property type="term" value="F:FAD binding"/>
    <property type="evidence" value="ECO:0007669"/>
    <property type="project" value="InterPro"/>
</dbReference>
<dbReference type="InterPro" id="IPR004113">
    <property type="entry name" value="FAD-bd_oxidored_4_C"/>
</dbReference>
<evidence type="ECO:0000256" key="2">
    <source>
        <dbReference type="ARBA" id="ARBA00008000"/>
    </source>
</evidence>
<keyword evidence="4" id="KW-0274">FAD</keyword>
<protein>
    <submittedName>
        <fullName evidence="9">Alkyldihydroxyacetonephosphate synthase</fullName>
        <ecNumber evidence="9">2.5.1.26</ecNumber>
    </submittedName>
</protein>
<dbReference type="InterPro" id="IPR016169">
    <property type="entry name" value="FAD-bd_PCMH_sub2"/>
</dbReference>
<dbReference type="SUPFAM" id="SSF56176">
    <property type="entry name" value="FAD-binding/transporter-associated domain-like"/>
    <property type="match status" value="1"/>
</dbReference>
<dbReference type="GO" id="GO:0008610">
    <property type="term" value="P:lipid biosynthetic process"/>
    <property type="evidence" value="ECO:0007669"/>
    <property type="project" value="InterPro"/>
</dbReference>
<evidence type="ECO:0000259" key="8">
    <source>
        <dbReference type="PROSITE" id="PS51387"/>
    </source>
</evidence>
<keyword evidence="3" id="KW-0285">Flavoprotein</keyword>
<evidence type="ECO:0000256" key="5">
    <source>
        <dbReference type="PIRSR" id="PIRSR625650-1"/>
    </source>
</evidence>
<dbReference type="Gene3D" id="1.10.45.10">
    <property type="entry name" value="Vanillyl-alcohol Oxidase, Chain A, domain 4"/>
    <property type="match status" value="1"/>
</dbReference>
<keyword evidence="10" id="KW-1185">Reference proteome</keyword>
<gene>
    <name evidence="9" type="ORF">HNR50_002108</name>
</gene>
<dbReference type="Pfam" id="PF02913">
    <property type="entry name" value="FAD-oxidase_C"/>
    <property type="match status" value="1"/>
</dbReference>
<dbReference type="EMBL" id="JACHGJ010000003">
    <property type="protein sequence ID" value="MBB6480445.1"/>
    <property type="molecule type" value="Genomic_DNA"/>
</dbReference>
<organism evidence="9 10">
    <name type="scientific">Spirochaeta isovalerica</name>
    <dbReference type="NCBI Taxonomy" id="150"/>
    <lineage>
        <taxon>Bacteria</taxon>
        <taxon>Pseudomonadati</taxon>
        <taxon>Spirochaetota</taxon>
        <taxon>Spirochaetia</taxon>
        <taxon>Spirochaetales</taxon>
        <taxon>Spirochaetaceae</taxon>
        <taxon>Spirochaeta</taxon>
    </lineage>
</organism>
<dbReference type="InterPro" id="IPR016166">
    <property type="entry name" value="FAD-bd_PCMH"/>
</dbReference>
<name>A0A841R968_9SPIO</name>
<keyword evidence="9" id="KW-0808">Transferase</keyword>
<feature type="site" description="Important for enzyme activity" evidence="7">
    <location>
        <position position="342"/>
    </location>
</feature>
<evidence type="ECO:0000256" key="6">
    <source>
        <dbReference type="PIRSR" id="PIRSR625650-2"/>
    </source>
</evidence>
<dbReference type="InterPro" id="IPR036318">
    <property type="entry name" value="FAD-bd_PCMH-like_sf"/>
</dbReference>
<dbReference type="InterPro" id="IPR025650">
    <property type="entry name" value="Alkyl-DHAP_Synthase"/>
</dbReference>
<evidence type="ECO:0000256" key="4">
    <source>
        <dbReference type="ARBA" id="ARBA00022827"/>
    </source>
</evidence>
<dbReference type="EC" id="2.5.1.26" evidence="9"/>
<dbReference type="Pfam" id="PF01565">
    <property type="entry name" value="FAD_binding_4"/>
    <property type="match status" value="1"/>
</dbReference>
<feature type="active site" description="Proton donor/acceptor" evidence="5">
    <location>
        <position position="485"/>
    </location>
</feature>
<dbReference type="InterPro" id="IPR016164">
    <property type="entry name" value="FAD-linked_Oxase-like_C"/>
</dbReference>
<sequence length="582" mass="66342">MANKKLTMPVWNNQAPEPGTYRSIFKWGDPEEFKHPSEQLFDLIRSEFNLPDSHFEKPENEGFDLVELPDHPSLLDRKHVEAIENIVGEENISLSDYDRLNYSSGYAMEEIMEMRSGEIHEISDLVVHPRHTDDVRAVVRYCNENKIPIYVFGGGSSVNFGLRPTKGGITLVMCTHMNKVIELNEMDKTCTVQAGMMGPAYESALNNAKELFGTKKNYCCGHYPQSFEYSTVGGWIVTLGAGQQSSYYGDAYDIVLGMEFVTPVGDIKTHNFRATATGPKVNDILKGSEGTYGICVEVTCKIFYHQPENYVPMGFMFKTFEEGIAAAREISQGEFGFPGVMRISDGEETSMGLKLYGIEGTWMGTAIDLFGYKSGERSLFLMQAEGEKGFARNVAKNIRKICRKHGAMYLTGYPIKKWEHGRYRDPYLREDLGDYGLIIDTFETSVSWSNLHNLHQKLREYIKQRPHTMAMSHASHFYSEGTNLYIIFFTHMDKLEEYRRFQKGIFETIVANGGSLSHHHGVGRMIAPWMEEHLGKVQLDVLKTLKRHFDPNNIMNPGGQMGVDYEASDLKDHEWRIDWKKM</sequence>
<dbReference type="InterPro" id="IPR016171">
    <property type="entry name" value="Vanillyl_alc_oxidase_C-sub2"/>
</dbReference>
<dbReference type="SUPFAM" id="SSF55103">
    <property type="entry name" value="FAD-linked oxidases, C-terminal domain"/>
    <property type="match status" value="1"/>
</dbReference>
<dbReference type="PANTHER" id="PTHR46568">
    <property type="entry name" value="ALKYLDIHYDROXYACETONEPHOSPHATE SYNTHASE, PEROXISOMAL"/>
    <property type="match status" value="1"/>
</dbReference>
<accession>A0A841R968</accession>
<comment type="similarity">
    <text evidence="2">Belongs to the FAD-binding oxidoreductase/transferase type 4 family.</text>
</comment>
<dbReference type="Gene3D" id="3.30.465.10">
    <property type="match status" value="1"/>
</dbReference>
<dbReference type="RefSeq" id="WP_184746681.1">
    <property type="nucleotide sequence ID" value="NZ_JACHGJ010000003.1"/>
</dbReference>
<feature type="domain" description="FAD-binding PCMH-type" evidence="8">
    <location>
        <begin position="119"/>
        <end position="305"/>
    </location>
</feature>
<evidence type="ECO:0000256" key="7">
    <source>
        <dbReference type="PIRSR" id="PIRSR625650-4"/>
    </source>
</evidence>
<dbReference type="Gene3D" id="3.30.300.330">
    <property type="match status" value="1"/>
</dbReference>
<dbReference type="AlphaFoldDB" id="A0A841R968"/>
<comment type="caution">
    <text evidence="9">The sequence shown here is derived from an EMBL/GenBank/DDBJ whole genome shotgun (WGS) entry which is preliminary data.</text>
</comment>
<evidence type="ECO:0000313" key="10">
    <source>
        <dbReference type="Proteomes" id="UP000587760"/>
    </source>
</evidence>
<dbReference type="InterPro" id="IPR006094">
    <property type="entry name" value="Oxid_FAD_bind_N"/>
</dbReference>
<dbReference type="Gene3D" id="3.30.70.3450">
    <property type="match status" value="1"/>
</dbReference>
<dbReference type="PANTHER" id="PTHR46568:SF1">
    <property type="entry name" value="ALKYLDIHYDROXYACETONEPHOSPHATE SYNTHASE, PEROXISOMAL"/>
    <property type="match status" value="1"/>
</dbReference>
<dbReference type="Proteomes" id="UP000587760">
    <property type="component" value="Unassembled WGS sequence"/>
</dbReference>
<proteinExistence type="inferred from homology"/>
<feature type="binding site" evidence="6">
    <location>
        <position position="429"/>
    </location>
    <ligand>
        <name>substrate</name>
    </ligand>
</feature>
<evidence type="ECO:0000256" key="1">
    <source>
        <dbReference type="ARBA" id="ARBA00001974"/>
    </source>
</evidence>
<dbReference type="PROSITE" id="PS51387">
    <property type="entry name" value="FAD_PCMH"/>
    <property type="match status" value="1"/>
</dbReference>
<dbReference type="GO" id="GO:0008609">
    <property type="term" value="F:alkylglycerone-phosphate synthase activity"/>
    <property type="evidence" value="ECO:0007669"/>
    <property type="project" value="UniProtKB-EC"/>
</dbReference>